<gene>
    <name evidence="2" type="ORF">F0Q45_15810</name>
</gene>
<evidence type="ECO:0000256" key="1">
    <source>
        <dbReference type="SAM" id="MobiDB-lite"/>
    </source>
</evidence>
<name>A0A5B1BQ16_MYCSI</name>
<organism evidence="2 3">
    <name type="scientific">Mycobacterium simiae</name>
    <name type="common">Mycobacterium habana</name>
    <dbReference type="NCBI Taxonomy" id="1784"/>
    <lineage>
        <taxon>Bacteria</taxon>
        <taxon>Bacillati</taxon>
        <taxon>Actinomycetota</taxon>
        <taxon>Actinomycetes</taxon>
        <taxon>Mycobacteriales</taxon>
        <taxon>Mycobacteriaceae</taxon>
        <taxon>Mycobacterium</taxon>
        <taxon>Mycobacterium simiae complex</taxon>
    </lineage>
</organism>
<dbReference type="OrthoDB" id="9784823at2"/>
<dbReference type="AlphaFoldDB" id="A0A5B1BQ16"/>
<evidence type="ECO:0000313" key="3">
    <source>
        <dbReference type="Proteomes" id="UP000324701"/>
    </source>
</evidence>
<sequence>MIVGSSAVIGIVGGDTGVQSLDGALERPPKSRYPPPDHVELQAVIPGWDRPKLRHVARRWLGDDRTQIEAFDVGHARVAPALAVPDDAALEDLITLLCWHVRAGEQLAGTSEAERIRRAAELDPDDSLMLREMPTVLRYVDDLVEASCGPADALIRVENGRITRAQAAGEPTPGAFLLEPAAELATASRAIAAASCLSPSGRHYGYRHSSAAWPVARGALAASGPMGGSGWRERSGPMGG</sequence>
<protein>
    <submittedName>
        <fullName evidence="2">Uncharacterized protein</fullName>
    </submittedName>
</protein>
<keyword evidence="3" id="KW-1185">Reference proteome</keyword>
<dbReference type="Proteomes" id="UP000324701">
    <property type="component" value="Unassembled WGS sequence"/>
</dbReference>
<comment type="caution">
    <text evidence="2">The sequence shown here is derived from an EMBL/GenBank/DDBJ whole genome shotgun (WGS) entry which is preliminary data.</text>
</comment>
<reference evidence="2 3" key="1">
    <citation type="submission" date="2019-09" db="EMBL/GenBank/DDBJ databases">
        <title>Report of infection by Mycobacterium simiae a patient suffering from pulmonary tuberculosis.</title>
        <authorList>
            <person name="Mohanty P.S."/>
            <person name="Bansal A.K."/>
            <person name="Singh H."/>
            <person name="Sharma S."/>
            <person name="Patil S.A."/>
            <person name="Upadhaya P."/>
            <person name="Singh P.K."/>
            <person name="Kumar D."/>
            <person name="Kumar S."/>
            <person name="Singh R.K."/>
            <person name="Chaudhary B."/>
        </authorList>
    </citation>
    <scope>NUCLEOTIDE SEQUENCE [LARGE SCALE GENOMIC DNA]</scope>
    <source>
        <strain evidence="2 3">JAL-560-SIM</strain>
    </source>
</reference>
<feature type="compositionally biased region" description="Basic and acidic residues" evidence="1">
    <location>
        <begin position="231"/>
        <end position="240"/>
    </location>
</feature>
<dbReference type="CDD" id="cd09871">
    <property type="entry name" value="PIN_MtVapC28-VapC30-like"/>
    <property type="match status" value="1"/>
</dbReference>
<proteinExistence type="predicted"/>
<accession>A0A5B1BQ16</accession>
<dbReference type="RefSeq" id="WP_149654840.1">
    <property type="nucleotide sequence ID" value="NZ_VTZN01000098.1"/>
</dbReference>
<evidence type="ECO:0000313" key="2">
    <source>
        <dbReference type="EMBL" id="KAA1249304.1"/>
    </source>
</evidence>
<feature type="region of interest" description="Disordered" evidence="1">
    <location>
        <begin position="221"/>
        <end position="240"/>
    </location>
</feature>
<dbReference type="EMBL" id="VTZN01000098">
    <property type="protein sequence ID" value="KAA1249304.1"/>
    <property type="molecule type" value="Genomic_DNA"/>
</dbReference>